<sequence length="117" mass="12318">MSKQGCGGSFSMKFQISLGLPVGAVISCTENTATENLYIISVKGPKGGLNRSPVAGVGDVVMATELGKKGPSAVGVQKARQEKRWCASLLEDNAGVTVNKKVKGFSVRDQFQRSVQT</sequence>
<proteinExistence type="inferred from homology"/>
<keyword evidence="6" id="KW-1185">Reference proteome</keyword>
<protein>
    <recommendedName>
        <fullName evidence="4">Large ribosomal subunit protein uL14</fullName>
    </recommendedName>
    <alternativeName>
        <fullName evidence="5">60S ribosomal protein L23</fullName>
    </alternativeName>
</protein>
<reference evidence="7" key="1">
    <citation type="submission" date="2025-08" db="UniProtKB">
        <authorList>
            <consortium name="RefSeq"/>
        </authorList>
    </citation>
    <scope>IDENTIFICATION</scope>
    <source>
        <tissue evidence="7">Brain</tissue>
    </source>
</reference>
<dbReference type="Gene3D" id="2.40.150.20">
    <property type="entry name" value="Ribosomal protein L14"/>
    <property type="match status" value="1"/>
</dbReference>
<evidence type="ECO:0000256" key="2">
    <source>
        <dbReference type="ARBA" id="ARBA00022980"/>
    </source>
</evidence>
<dbReference type="KEGG" id="mpuf:101681158"/>
<evidence type="ECO:0000256" key="1">
    <source>
        <dbReference type="ARBA" id="ARBA00010745"/>
    </source>
</evidence>
<dbReference type="PANTHER" id="PTHR11761">
    <property type="entry name" value="50S/60S RIBOSOMAL PROTEIN L14/L23"/>
    <property type="match status" value="1"/>
</dbReference>
<dbReference type="InterPro" id="IPR036853">
    <property type="entry name" value="Ribosomal_uL14_sf"/>
</dbReference>
<dbReference type="PANTHER" id="PTHR11761:SF8">
    <property type="entry name" value="LARGE RIBOSOMAL SUBUNIT PROTEIN UL14"/>
    <property type="match status" value="1"/>
</dbReference>
<evidence type="ECO:0000256" key="3">
    <source>
        <dbReference type="ARBA" id="ARBA00023274"/>
    </source>
</evidence>
<dbReference type="GO" id="GO:0003735">
    <property type="term" value="F:structural constituent of ribosome"/>
    <property type="evidence" value="ECO:0007669"/>
    <property type="project" value="InterPro"/>
</dbReference>
<keyword evidence="3" id="KW-0687">Ribonucleoprotein</keyword>
<dbReference type="GO" id="GO:0006412">
    <property type="term" value="P:translation"/>
    <property type="evidence" value="ECO:0007669"/>
    <property type="project" value="InterPro"/>
</dbReference>
<accession>A0A8U0NM36</accession>
<dbReference type="RefSeq" id="XP_012903924.1">
    <property type="nucleotide sequence ID" value="XM_013048470.1"/>
</dbReference>
<dbReference type="GeneID" id="101681158"/>
<evidence type="ECO:0000256" key="4">
    <source>
        <dbReference type="ARBA" id="ARBA00035199"/>
    </source>
</evidence>
<comment type="similarity">
    <text evidence="1">Belongs to the universal ribosomal protein uL14 family.</text>
</comment>
<dbReference type="SUPFAM" id="SSF50193">
    <property type="entry name" value="Ribosomal protein L14"/>
    <property type="match status" value="1"/>
</dbReference>
<organism evidence="6 7">
    <name type="scientific">Mustela putorius furo</name>
    <name type="common">European domestic ferret</name>
    <name type="synonym">Mustela furo</name>
    <dbReference type="NCBI Taxonomy" id="9669"/>
    <lineage>
        <taxon>Eukaryota</taxon>
        <taxon>Metazoa</taxon>
        <taxon>Chordata</taxon>
        <taxon>Craniata</taxon>
        <taxon>Vertebrata</taxon>
        <taxon>Euteleostomi</taxon>
        <taxon>Mammalia</taxon>
        <taxon>Eutheria</taxon>
        <taxon>Laurasiatheria</taxon>
        <taxon>Carnivora</taxon>
        <taxon>Caniformia</taxon>
        <taxon>Musteloidea</taxon>
        <taxon>Mustelidae</taxon>
        <taxon>Mustelinae</taxon>
        <taxon>Mustela</taxon>
    </lineage>
</organism>
<gene>
    <name evidence="7" type="primary">LOC101681158</name>
</gene>
<dbReference type="OrthoDB" id="407959at2759"/>
<name>A0A8U0NM36_MUSPF</name>
<dbReference type="InterPro" id="IPR000218">
    <property type="entry name" value="Ribosomal_uL14"/>
</dbReference>
<dbReference type="Proteomes" id="UP000000715">
    <property type="component" value="Unplaced"/>
</dbReference>
<keyword evidence="2" id="KW-0689">Ribosomal protein</keyword>
<evidence type="ECO:0000313" key="7">
    <source>
        <dbReference type="RefSeq" id="XP_012903924.1"/>
    </source>
</evidence>
<dbReference type="PROSITE" id="PS51257">
    <property type="entry name" value="PROKAR_LIPOPROTEIN"/>
    <property type="match status" value="1"/>
</dbReference>
<evidence type="ECO:0000256" key="5">
    <source>
        <dbReference type="ARBA" id="ARBA00035326"/>
    </source>
</evidence>
<dbReference type="AlphaFoldDB" id="A0A8U0NM36"/>
<dbReference type="GO" id="GO:0022625">
    <property type="term" value="C:cytosolic large ribosomal subunit"/>
    <property type="evidence" value="ECO:0007669"/>
    <property type="project" value="TreeGrafter"/>
</dbReference>
<evidence type="ECO:0000313" key="6">
    <source>
        <dbReference type="Proteomes" id="UP000000715"/>
    </source>
</evidence>
<dbReference type="GO" id="GO:0070180">
    <property type="term" value="F:large ribosomal subunit rRNA binding"/>
    <property type="evidence" value="ECO:0007669"/>
    <property type="project" value="TreeGrafter"/>
</dbReference>